<dbReference type="Proteomes" id="UP000653002">
    <property type="component" value="Unassembled WGS sequence"/>
</dbReference>
<accession>A0A8I0L8B1</accession>
<protein>
    <submittedName>
        <fullName evidence="1">3-dehydroquinate synthase</fullName>
    </submittedName>
</protein>
<dbReference type="EMBL" id="JAABFR010001070">
    <property type="protein sequence ID" value="MBD4337002.1"/>
    <property type="molecule type" value="Genomic_DNA"/>
</dbReference>
<feature type="non-terminal residue" evidence="1">
    <location>
        <position position="68"/>
    </location>
</feature>
<reference evidence="1" key="1">
    <citation type="submission" date="2020-01" db="EMBL/GenBank/DDBJ databases">
        <authorList>
            <person name="Richard D."/>
        </authorList>
    </citation>
    <scope>NUCLEOTIDE SEQUENCE</scope>
    <source>
        <strain evidence="1">JP541</strain>
    </source>
</reference>
<dbReference type="AlphaFoldDB" id="A0A8I0L8B1"/>
<organism evidence="1 2">
    <name type="scientific">Xanthomonas citri pv. citri</name>
    <dbReference type="NCBI Taxonomy" id="611301"/>
    <lineage>
        <taxon>Bacteria</taxon>
        <taxon>Pseudomonadati</taxon>
        <taxon>Pseudomonadota</taxon>
        <taxon>Gammaproteobacteria</taxon>
        <taxon>Lysobacterales</taxon>
        <taxon>Lysobacteraceae</taxon>
        <taxon>Xanthomonas</taxon>
    </lineage>
</organism>
<evidence type="ECO:0000313" key="1">
    <source>
        <dbReference type="EMBL" id="MBD4337002.1"/>
    </source>
</evidence>
<proteinExistence type="predicted"/>
<gene>
    <name evidence="1" type="ORF">GUH15_13220</name>
</gene>
<evidence type="ECO:0000313" key="2">
    <source>
        <dbReference type="Proteomes" id="UP000653002"/>
    </source>
</evidence>
<sequence>MSKQEVILCESLETSLGRAIERCPHDKLFILTDEHTQRLCLPSLKEVSFLKDAVEINIGAEDVHKTLE</sequence>
<comment type="caution">
    <text evidence="1">The sequence shown here is derived from an EMBL/GenBank/DDBJ whole genome shotgun (WGS) entry which is preliminary data.</text>
</comment>
<name>A0A8I0L8B1_XANCI</name>